<protein>
    <recommendedName>
        <fullName evidence="5">Lipoprotein</fullName>
    </recommendedName>
</protein>
<accession>A0A0C5WHL8</accession>
<evidence type="ECO:0000313" key="3">
    <source>
        <dbReference type="EMBL" id="AJR05672.1"/>
    </source>
</evidence>
<proteinExistence type="predicted"/>
<evidence type="ECO:0000256" key="2">
    <source>
        <dbReference type="SAM" id="SignalP"/>
    </source>
</evidence>
<dbReference type="STRING" id="658445.H744_1c0647"/>
<feature type="signal peptide" evidence="2">
    <location>
        <begin position="1"/>
        <end position="23"/>
    </location>
</feature>
<reference evidence="3 4" key="1">
    <citation type="submission" date="2013-05" db="EMBL/GenBank/DDBJ databases">
        <title>Complete genome sequence of the lipase-producing bacterium Photobacterium gaetbulicola Gung47.</title>
        <authorList>
            <person name="Kim Y.-O."/>
        </authorList>
    </citation>
    <scope>NUCLEOTIDE SEQUENCE [LARGE SCALE GENOMIC DNA]</scope>
    <source>
        <strain evidence="3 4">Gung47</strain>
    </source>
</reference>
<organism evidence="3 4">
    <name type="scientific">Photobacterium gaetbulicola Gung47</name>
    <dbReference type="NCBI Taxonomy" id="658445"/>
    <lineage>
        <taxon>Bacteria</taxon>
        <taxon>Pseudomonadati</taxon>
        <taxon>Pseudomonadota</taxon>
        <taxon>Gammaproteobacteria</taxon>
        <taxon>Vibrionales</taxon>
        <taxon>Vibrionaceae</taxon>
        <taxon>Photobacterium</taxon>
    </lineage>
</organism>
<dbReference type="KEGG" id="pgb:H744_1c0647"/>
<evidence type="ECO:0000313" key="4">
    <source>
        <dbReference type="Proteomes" id="UP000032303"/>
    </source>
</evidence>
<dbReference type="HOGENOM" id="CLU_1033863_0_0_6"/>
<feature type="compositionally biased region" description="Basic and acidic residues" evidence="1">
    <location>
        <begin position="52"/>
        <end position="63"/>
    </location>
</feature>
<keyword evidence="4" id="KW-1185">Reference proteome</keyword>
<dbReference type="EMBL" id="CP005973">
    <property type="protein sequence ID" value="AJR05672.1"/>
    <property type="molecule type" value="Genomic_DNA"/>
</dbReference>
<dbReference type="AlphaFoldDB" id="A0A0C5WHL8"/>
<name>A0A0C5WHL8_9GAMM</name>
<dbReference type="PROSITE" id="PS51257">
    <property type="entry name" value="PROKAR_LIPOPROTEIN"/>
    <property type="match status" value="1"/>
</dbReference>
<dbReference type="PATRIC" id="fig|658445.3.peg.699"/>
<feature type="chain" id="PRO_5002195215" description="Lipoprotein" evidence="2">
    <location>
        <begin position="24"/>
        <end position="269"/>
    </location>
</feature>
<evidence type="ECO:0000256" key="1">
    <source>
        <dbReference type="SAM" id="MobiDB-lite"/>
    </source>
</evidence>
<keyword evidence="2" id="KW-0732">Signal</keyword>
<feature type="region of interest" description="Disordered" evidence="1">
    <location>
        <begin position="17"/>
        <end position="66"/>
    </location>
</feature>
<gene>
    <name evidence="3" type="ORF">H744_1c0647</name>
</gene>
<dbReference type="Proteomes" id="UP000032303">
    <property type="component" value="Chromosome 1"/>
</dbReference>
<feature type="compositionally biased region" description="Pro residues" evidence="1">
    <location>
        <begin position="42"/>
        <end position="51"/>
    </location>
</feature>
<dbReference type="OrthoDB" id="5862795at2"/>
<evidence type="ECO:0008006" key="5">
    <source>
        <dbReference type="Google" id="ProtNLM"/>
    </source>
</evidence>
<sequence length="269" mass="30157">MKKLFAVLAVALLAGCNSSSDSTDDKTLPPATHLPEIEVPERPQPQLPPEHLPGDDTSPDRPTPDNWYQEVSDRFGMTVAALHKACSFEGEHLQYEVFTGCSWQNETLTVTYYVAKNTGDSDPGDSSSNFEHNFTWVVNDANIDAGKIWPQANHLATGLDGKEMHIEYGKIWYSLSFCDNGLCTEDGEYNYIEHPLSHISDNNHVFSDGTPLDGGESDFVIDSYRTAERLFFIVHFTDNHTNYVYKRPLMMDTAYPAIIYDVLAPAFGY</sequence>